<dbReference type="Proteomes" id="UP000015531">
    <property type="component" value="Unassembled WGS sequence"/>
</dbReference>
<dbReference type="eggNOG" id="COG4422">
    <property type="taxonomic scope" value="Bacteria"/>
</dbReference>
<organism evidence="1 2">
    <name type="scientific">Sphingobium lactosutens DS20</name>
    <dbReference type="NCBI Taxonomy" id="1331060"/>
    <lineage>
        <taxon>Bacteria</taxon>
        <taxon>Pseudomonadati</taxon>
        <taxon>Pseudomonadota</taxon>
        <taxon>Alphaproteobacteria</taxon>
        <taxon>Sphingomonadales</taxon>
        <taxon>Sphingomonadaceae</taxon>
        <taxon>Sphingobium</taxon>
    </lineage>
</organism>
<accession>T0ISN8</accession>
<gene>
    <name evidence="1" type="ORF">RLDS_11705</name>
</gene>
<dbReference type="InterPro" id="IPR011101">
    <property type="entry name" value="DUF5131"/>
</dbReference>
<dbReference type="OrthoDB" id="9787478at2"/>
<proteinExistence type="predicted"/>
<dbReference type="Pfam" id="PF07505">
    <property type="entry name" value="DUF5131"/>
    <property type="match status" value="1"/>
</dbReference>
<comment type="caution">
    <text evidence="1">The sequence shown here is derived from an EMBL/GenBank/DDBJ whole genome shotgun (WGS) entry which is preliminary data.</text>
</comment>
<keyword evidence="2" id="KW-1185">Reference proteome</keyword>
<name>T0ISN8_9SPHN</name>
<protein>
    <submittedName>
        <fullName evidence="1">Uncharacterized protein</fullName>
    </submittedName>
</protein>
<sequence>MATNSSIEWTESTWNPVVGCTVISPGCTNCYAMRLARRLEAMGQPKYAGTTRMSGGKPKWNGVVRVDEDSLKLPATWKTGRMIFVNSMSDLFHEDVPLEFIQRVFATMQETPQHTYQILTKRAERLEELSNALTWPRNVWMGVSVENADYQFRIDHLRRTGAAVRFLSLEPLLGSLDDLDLERVDWVIAGGESGPGARPIDPDWVRSIRDQCIQAGVAFHFKQWGGVNKKKTGRMLDGRTWDQFPIPAGSRVDAADSQMSVGIL</sequence>
<dbReference type="AlphaFoldDB" id="T0ISN8"/>
<dbReference type="RefSeq" id="WP_021226029.1">
    <property type="nucleotide sequence ID" value="NZ_ATDP01000089.1"/>
</dbReference>
<evidence type="ECO:0000313" key="1">
    <source>
        <dbReference type="EMBL" id="EQB14815.1"/>
    </source>
</evidence>
<evidence type="ECO:0000313" key="2">
    <source>
        <dbReference type="Proteomes" id="UP000015531"/>
    </source>
</evidence>
<reference evidence="1 2" key="1">
    <citation type="journal article" date="2013" name="Genome Announc.">
        <title>Draft Genome Sequence of Sphingobium lactosutens Strain DS20T, Isolated from a Hexachlorocyclohexane Dumpsite.</title>
        <authorList>
            <person name="Kumar R."/>
            <person name="Dwivedi V."/>
            <person name="Negi V."/>
            <person name="Khurana J.P."/>
            <person name="Lal R."/>
        </authorList>
    </citation>
    <scope>NUCLEOTIDE SEQUENCE [LARGE SCALE GENOMIC DNA]</scope>
    <source>
        <strain evidence="1 2">DS20</strain>
    </source>
</reference>
<dbReference type="EMBL" id="ATDP01000089">
    <property type="protein sequence ID" value="EQB14815.1"/>
    <property type="molecule type" value="Genomic_DNA"/>
</dbReference>